<sequence length="417" mass="45599">MVWRHLLPIGCAITCPVTYVLGHSFSQPDGCDVTCGTSLLILNRGAFMVSADRVFRDHRDAFETSDARFVGEYRLTKGVTRWLCGQLRGKLQRRREGPRVLTVEQQVLAALRFYAAGGFQGTVRSDENIRVHQRSRIQPVLDPEDRVVGGAEAVPGSWPWHAQLRVYRDYCSGVLISDRHVLTAAHCVSPSGARETSNGRRYNRWPEEPSEGAETADGTLRRRVDGPVAIRLTKRPPEQRPPRKTEDWSSALSWTAPPCSDFRSFLLGERNGRRGKAQAAFQCPAFPESWGYIEVVSTPGNVIVAVAAASPACLSPLRSPEDPAPRLLAKMAAATLPLPGLVSKPATRGIQSRTQAVDPCRQAARIPSWTRPSFKQAVGVVVINGVGLPDTRNHEAEFPEGAGSPLPILGECAFGTP</sequence>
<evidence type="ECO:0000313" key="2">
    <source>
        <dbReference type="Proteomes" id="UP000805193"/>
    </source>
</evidence>
<organism evidence="1 2">
    <name type="scientific">Ixodes persulcatus</name>
    <name type="common">Taiga tick</name>
    <dbReference type="NCBI Taxonomy" id="34615"/>
    <lineage>
        <taxon>Eukaryota</taxon>
        <taxon>Metazoa</taxon>
        <taxon>Ecdysozoa</taxon>
        <taxon>Arthropoda</taxon>
        <taxon>Chelicerata</taxon>
        <taxon>Arachnida</taxon>
        <taxon>Acari</taxon>
        <taxon>Parasitiformes</taxon>
        <taxon>Ixodida</taxon>
        <taxon>Ixodoidea</taxon>
        <taxon>Ixodidae</taxon>
        <taxon>Ixodinae</taxon>
        <taxon>Ixodes</taxon>
    </lineage>
</organism>
<dbReference type="Proteomes" id="UP000805193">
    <property type="component" value="Unassembled WGS sequence"/>
</dbReference>
<evidence type="ECO:0000313" key="1">
    <source>
        <dbReference type="EMBL" id="KAG0409898.1"/>
    </source>
</evidence>
<gene>
    <name evidence="1" type="ORF">HPB47_012991</name>
</gene>
<reference evidence="1 2" key="1">
    <citation type="journal article" date="2020" name="Cell">
        <title>Large-Scale Comparative Analyses of Tick Genomes Elucidate Their Genetic Diversity and Vector Capacities.</title>
        <authorList>
            <consortium name="Tick Genome and Microbiome Consortium (TIGMIC)"/>
            <person name="Jia N."/>
            <person name="Wang J."/>
            <person name="Shi W."/>
            <person name="Du L."/>
            <person name="Sun Y."/>
            <person name="Zhan W."/>
            <person name="Jiang J.F."/>
            <person name="Wang Q."/>
            <person name="Zhang B."/>
            <person name="Ji P."/>
            <person name="Bell-Sakyi L."/>
            <person name="Cui X.M."/>
            <person name="Yuan T.T."/>
            <person name="Jiang B.G."/>
            <person name="Yang W.F."/>
            <person name="Lam T.T."/>
            <person name="Chang Q.C."/>
            <person name="Ding S.J."/>
            <person name="Wang X.J."/>
            <person name="Zhu J.G."/>
            <person name="Ruan X.D."/>
            <person name="Zhao L."/>
            <person name="Wei J.T."/>
            <person name="Ye R.Z."/>
            <person name="Que T.C."/>
            <person name="Du C.H."/>
            <person name="Zhou Y.H."/>
            <person name="Cheng J.X."/>
            <person name="Dai P.F."/>
            <person name="Guo W.B."/>
            <person name="Han X.H."/>
            <person name="Huang E.J."/>
            <person name="Li L.F."/>
            <person name="Wei W."/>
            <person name="Gao Y.C."/>
            <person name="Liu J.Z."/>
            <person name="Shao H.Z."/>
            <person name="Wang X."/>
            <person name="Wang C.C."/>
            <person name="Yang T.C."/>
            <person name="Huo Q.B."/>
            <person name="Li W."/>
            <person name="Chen H.Y."/>
            <person name="Chen S.E."/>
            <person name="Zhou L.G."/>
            <person name="Ni X.B."/>
            <person name="Tian J.H."/>
            <person name="Sheng Y."/>
            <person name="Liu T."/>
            <person name="Pan Y.S."/>
            <person name="Xia L.Y."/>
            <person name="Li J."/>
            <person name="Zhao F."/>
            <person name="Cao W.C."/>
        </authorList>
    </citation>
    <scope>NUCLEOTIDE SEQUENCE [LARGE SCALE GENOMIC DNA]</scope>
    <source>
        <strain evidence="1">Iper-2018</strain>
    </source>
</reference>
<proteinExistence type="predicted"/>
<dbReference type="EMBL" id="JABSTQ010011580">
    <property type="protein sequence ID" value="KAG0409898.1"/>
    <property type="molecule type" value="Genomic_DNA"/>
</dbReference>
<accession>A0AC60NS10</accession>
<protein>
    <submittedName>
        <fullName evidence="1">Uncharacterized protein</fullName>
    </submittedName>
</protein>
<comment type="caution">
    <text evidence="1">The sequence shown here is derived from an EMBL/GenBank/DDBJ whole genome shotgun (WGS) entry which is preliminary data.</text>
</comment>
<name>A0AC60NS10_IXOPE</name>
<keyword evidence="2" id="KW-1185">Reference proteome</keyword>